<keyword evidence="2" id="KW-0143">Chaperone</keyword>
<dbReference type="SMART" id="SM00729">
    <property type="entry name" value="Elp3"/>
    <property type="match status" value="1"/>
</dbReference>
<dbReference type="InterPro" id="IPR010723">
    <property type="entry name" value="HemN_C"/>
</dbReference>
<keyword evidence="2" id="KW-0349">Heme</keyword>
<keyword evidence="2" id="KW-0949">S-adenosyl-L-methionine</keyword>
<evidence type="ECO:0000313" key="4">
    <source>
        <dbReference type="EMBL" id="MFC4232302.1"/>
    </source>
</evidence>
<dbReference type="Pfam" id="PF04055">
    <property type="entry name" value="Radical_SAM"/>
    <property type="match status" value="1"/>
</dbReference>
<dbReference type="InterPro" id="IPR006638">
    <property type="entry name" value="Elp3/MiaA/NifB-like_rSAM"/>
</dbReference>
<gene>
    <name evidence="4" type="primary">hemW</name>
    <name evidence="4" type="ORF">ACFOW1_10395</name>
</gene>
<comment type="function">
    <text evidence="2">Probably acts as a heme chaperone, transferring heme to an unknown acceptor. Binds one molecule of heme per monomer, possibly covalently. Binds 1 [4Fe-4S] cluster. The cluster is coordinated with 3 cysteines and an exchangeable S-adenosyl-L-methionine.</text>
</comment>
<comment type="similarity">
    <text evidence="1">Belongs to the anaerobic coproporphyrinogen-III oxidase family. HemW subfamily.</text>
</comment>
<keyword evidence="2" id="KW-0408">Iron</keyword>
<dbReference type="InterPro" id="IPR007197">
    <property type="entry name" value="rSAM"/>
</dbReference>
<keyword evidence="2" id="KW-0963">Cytoplasm</keyword>
<sequence>MAGIYIHIPFCRKACHYCNFHFSTTHSLLAQMIDAIVAEVALQQLYLQEKIDTIYFGGGTPSLCTAEQIERILQAIKVTFSVSDGAEITLESNPDDITAERLIAWQQMGINRLSIGVQSFVEDDLRWMNRAHSATQATDCIQLAQQYGFTNLTIDLIYGTPTLSDEQWQQNVQTAIDLGVTHLSCYALTVEPKTALDKMIQLEKIANVDIEQQAKHFELLMQWLQAAGFEHYEISNFARPDHRSRHNSSYWQGKTYLGLGPSAHSFNGYSRQWNIANNALYMASIAKEVVPFEVEHLTPTQQLNEYIMTSLRTMEGLSLQHVQLRWGNAAHTAILQAAHLYLHDNYMVQSDQYLRLTNAGRLIADGIAADLFQ</sequence>
<dbReference type="SFLD" id="SFLDS00029">
    <property type="entry name" value="Radical_SAM"/>
    <property type="match status" value="1"/>
</dbReference>
<dbReference type="InterPro" id="IPR058240">
    <property type="entry name" value="rSAM_sf"/>
</dbReference>
<dbReference type="InterPro" id="IPR034505">
    <property type="entry name" value="Coproporphyrinogen-III_oxidase"/>
</dbReference>
<dbReference type="PANTHER" id="PTHR13932">
    <property type="entry name" value="COPROPORPHYRINIGEN III OXIDASE"/>
    <property type="match status" value="1"/>
</dbReference>
<comment type="caution">
    <text evidence="4">The sequence shown here is derived from an EMBL/GenBank/DDBJ whole genome shotgun (WGS) entry which is preliminary data.</text>
</comment>
<dbReference type="EMBL" id="JBHSDC010000022">
    <property type="protein sequence ID" value="MFC4232302.1"/>
    <property type="molecule type" value="Genomic_DNA"/>
</dbReference>
<keyword evidence="5" id="KW-1185">Reference proteome</keyword>
<comment type="subcellular location">
    <subcellularLocation>
        <location evidence="2">Cytoplasm</location>
    </subcellularLocation>
</comment>
<dbReference type="InterPro" id="IPR023404">
    <property type="entry name" value="rSAM_horseshoe"/>
</dbReference>
<dbReference type="Pfam" id="PF06969">
    <property type="entry name" value="HemN_C"/>
    <property type="match status" value="1"/>
</dbReference>
<dbReference type="RefSeq" id="WP_379014100.1">
    <property type="nucleotide sequence ID" value="NZ_JBHSDC010000022.1"/>
</dbReference>
<keyword evidence="2" id="KW-0479">Metal-binding</keyword>
<dbReference type="SFLD" id="SFLDG01065">
    <property type="entry name" value="anaerobic_coproporphyrinogen-I"/>
    <property type="match status" value="1"/>
</dbReference>
<dbReference type="InterPro" id="IPR004559">
    <property type="entry name" value="HemW-like"/>
</dbReference>
<name>A0ABV8PWD1_9BACT</name>
<dbReference type="Gene3D" id="3.80.30.20">
    <property type="entry name" value="tm_1862 like domain"/>
    <property type="match status" value="1"/>
</dbReference>
<dbReference type="Proteomes" id="UP001595906">
    <property type="component" value="Unassembled WGS sequence"/>
</dbReference>
<dbReference type="SUPFAM" id="SSF102114">
    <property type="entry name" value="Radical SAM enzymes"/>
    <property type="match status" value="1"/>
</dbReference>
<feature type="domain" description="Radical SAM core" evidence="3">
    <location>
        <begin position="1"/>
        <end position="230"/>
    </location>
</feature>
<organism evidence="4 5">
    <name type="scientific">Parasediminibacterium paludis</name>
    <dbReference type="NCBI Taxonomy" id="908966"/>
    <lineage>
        <taxon>Bacteria</taxon>
        <taxon>Pseudomonadati</taxon>
        <taxon>Bacteroidota</taxon>
        <taxon>Chitinophagia</taxon>
        <taxon>Chitinophagales</taxon>
        <taxon>Chitinophagaceae</taxon>
        <taxon>Parasediminibacterium</taxon>
    </lineage>
</organism>
<dbReference type="NCBIfam" id="TIGR00539">
    <property type="entry name" value="hemN_rel"/>
    <property type="match status" value="1"/>
</dbReference>
<dbReference type="CDD" id="cd01335">
    <property type="entry name" value="Radical_SAM"/>
    <property type="match status" value="1"/>
</dbReference>
<protein>
    <recommendedName>
        <fullName evidence="2">Heme chaperone HemW</fullName>
    </recommendedName>
</protein>
<keyword evidence="2" id="KW-0004">4Fe-4S</keyword>
<evidence type="ECO:0000313" key="5">
    <source>
        <dbReference type="Proteomes" id="UP001595906"/>
    </source>
</evidence>
<evidence type="ECO:0000259" key="3">
    <source>
        <dbReference type="PROSITE" id="PS51918"/>
    </source>
</evidence>
<dbReference type="PROSITE" id="PS51918">
    <property type="entry name" value="RADICAL_SAM"/>
    <property type="match status" value="1"/>
</dbReference>
<keyword evidence="2" id="KW-0411">Iron-sulfur</keyword>
<accession>A0ABV8PWD1</accession>
<evidence type="ECO:0000256" key="2">
    <source>
        <dbReference type="RuleBase" id="RU364116"/>
    </source>
</evidence>
<dbReference type="SFLD" id="SFLDF00288">
    <property type="entry name" value="HemN-like__clustered_with_nucl"/>
    <property type="match status" value="1"/>
</dbReference>
<dbReference type="SFLD" id="SFLDF00562">
    <property type="entry name" value="HemN-like__clustered_with_heat"/>
    <property type="match status" value="1"/>
</dbReference>
<evidence type="ECO:0000256" key="1">
    <source>
        <dbReference type="ARBA" id="ARBA00006100"/>
    </source>
</evidence>
<dbReference type="PANTHER" id="PTHR13932:SF5">
    <property type="entry name" value="RADICAL S-ADENOSYL METHIONINE DOMAIN-CONTAINING PROTEIN 1, MITOCHONDRIAL"/>
    <property type="match status" value="1"/>
</dbReference>
<dbReference type="SFLD" id="SFLDG01082">
    <property type="entry name" value="B12-binding_domain_containing"/>
    <property type="match status" value="1"/>
</dbReference>
<reference evidence="5" key="1">
    <citation type="journal article" date="2019" name="Int. J. Syst. Evol. Microbiol.">
        <title>The Global Catalogue of Microorganisms (GCM) 10K type strain sequencing project: providing services to taxonomists for standard genome sequencing and annotation.</title>
        <authorList>
            <consortium name="The Broad Institute Genomics Platform"/>
            <consortium name="The Broad Institute Genome Sequencing Center for Infectious Disease"/>
            <person name="Wu L."/>
            <person name="Ma J."/>
        </authorList>
    </citation>
    <scope>NUCLEOTIDE SEQUENCE [LARGE SCALE GENOMIC DNA]</scope>
    <source>
        <strain evidence="5">CECT 8010</strain>
    </source>
</reference>
<proteinExistence type="inferred from homology"/>